<dbReference type="Proteomes" id="UP000589520">
    <property type="component" value="Unassembled WGS sequence"/>
</dbReference>
<keyword evidence="2" id="KW-1185">Reference proteome</keyword>
<name>A0A7Y9TSV9_9BACT</name>
<proteinExistence type="predicted"/>
<evidence type="ECO:0000313" key="1">
    <source>
        <dbReference type="EMBL" id="NYF79393.1"/>
    </source>
</evidence>
<dbReference type="AlphaFoldDB" id="A0A7Y9TSV9"/>
<protein>
    <submittedName>
        <fullName evidence="1">Uncharacterized protein</fullName>
    </submittedName>
</protein>
<gene>
    <name evidence="1" type="ORF">HDF17_001680</name>
</gene>
<reference evidence="1 2" key="1">
    <citation type="submission" date="2020-07" db="EMBL/GenBank/DDBJ databases">
        <title>Genomic Encyclopedia of Type Strains, Phase IV (KMG-V): Genome sequencing to study the core and pangenomes of soil and plant-associated prokaryotes.</title>
        <authorList>
            <person name="Whitman W."/>
        </authorList>
    </citation>
    <scope>NUCLEOTIDE SEQUENCE [LARGE SCALE GENOMIC DNA]</scope>
    <source>
        <strain evidence="1 2">X4EP2</strain>
    </source>
</reference>
<organism evidence="1 2">
    <name type="scientific">Granulicella arctica</name>
    <dbReference type="NCBI Taxonomy" id="940613"/>
    <lineage>
        <taxon>Bacteria</taxon>
        <taxon>Pseudomonadati</taxon>
        <taxon>Acidobacteriota</taxon>
        <taxon>Terriglobia</taxon>
        <taxon>Terriglobales</taxon>
        <taxon>Acidobacteriaceae</taxon>
        <taxon>Granulicella</taxon>
    </lineage>
</organism>
<evidence type="ECO:0000313" key="2">
    <source>
        <dbReference type="Proteomes" id="UP000589520"/>
    </source>
</evidence>
<accession>A0A7Y9TSV9</accession>
<sequence length="60" mass="6884">MYGLWTRRFIFSLEIAPSNPLMTQITLTINDQQHTGLKTHLHPNHCHHLAYKTLSSPNAS</sequence>
<dbReference type="EMBL" id="JACCCW010000001">
    <property type="protein sequence ID" value="NYF79393.1"/>
    <property type="molecule type" value="Genomic_DNA"/>
</dbReference>
<comment type="caution">
    <text evidence="1">The sequence shown here is derived from an EMBL/GenBank/DDBJ whole genome shotgun (WGS) entry which is preliminary data.</text>
</comment>